<evidence type="ECO:0000259" key="6">
    <source>
        <dbReference type="Pfam" id="PF08281"/>
    </source>
</evidence>
<evidence type="ECO:0000313" key="8">
    <source>
        <dbReference type="Proteomes" id="UP001223586"/>
    </source>
</evidence>
<dbReference type="SUPFAM" id="SSF88946">
    <property type="entry name" value="Sigma2 domain of RNA polymerase sigma factors"/>
    <property type="match status" value="1"/>
</dbReference>
<dbReference type="PANTHER" id="PTHR43133">
    <property type="entry name" value="RNA POLYMERASE ECF-TYPE SIGMA FACTO"/>
    <property type="match status" value="1"/>
</dbReference>
<dbReference type="InterPro" id="IPR039425">
    <property type="entry name" value="RNA_pol_sigma-70-like"/>
</dbReference>
<dbReference type="InterPro" id="IPR036388">
    <property type="entry name" value="WH-like_DNA-bd_sf"/>
</dbReference>
<dbReference type="Gene3D" id="1.10.1740.10">
    <property type="match status" value="1"/>
</dbReference>
<dbReference type="InterPro" id="IPR013324">
    <property type="entry name" value="RNA_pol_sigma_r3/r4-like"/>
</dbReference>
<dbReference type="Gene3D" id="1.10.10.10">
    <property type="entry name" value="Winged helix-like DNA-binding domain superfamily/Winged helix DNA-binding domain"/>
    <property type="match status" value="1"/>
</dbReference>
<sequence>MEQWHSLIFTNVSDMEHDLQEMIYDSLRNFLYQDIYFLLNDHAFTEDVIQEIYLKVAALGKESQISNKKAWIKRVARNTAYDLLKKNKKYHYIFDSLVEKDYLPLLYPSHDEVAVSSQIEEKIQNDLLYQALTELKEDYRTVLLLYYFEEKSYKEIMEKLSITQGALTQRLVRARKKLQQKFSEKYG</sequence>
<dbReference type="PANTHER" id="PTHR43133:SF60">
    <property type="entry name" value="RNA POLYMERASE SIGMA FACTOR SIGV"/>
    <property type="match status" value="1"/>
</dbReference>
<protein>
    <submittedName>
        <fullName evidence="7">RNA polymerase sigma-70 factor (ECF subfamily)</fullName>
    </submittedName>
</protein>
<dbReference type="SUPFAM" id="SSF88659">
    <property type="entry name" value="Sigma3 and sigma4 domains of RNA polymerase sigma factors"/>
    <property type="match status" value="1"/>
</dbReference>
<name>A0ABT9WX35_9BACI</name>
<dbReference type="Pfam" id="PF08281">
    <property type="entry name" value="Sigma70_r4_2"/>
    <property type="match status" value="1"/>
</dbReference>
<feature type="domain" description="RNA polymerase sigma-70 region 2" evidence="5">
    <location>
        <begin position="24"/>
        <end position="89"/>
    </location>
</feature>
<keyword evidence="4" id="KW-0804">Transcription</keyword>
<evidence type="ECO:0000256" key="3">
    <source>
        <dbReference type="ARBA" id="ARBA00023082"/>
    </source>
</evidence>
<reference evidence="7 8" key="1">
    <citation type="submission" date="2023-07" db="EMBL/GenBank/DDBJ databases">
        <title>Genomic Encyclopedia of Type Strains, Phase IV (KMG-IV): sequencing the most valuable type-strain genomes for metagenomic binning, comparative biology and taxonomic classification.</title>
        <authorList>
            <person name="Goeker M."/>
        </authorList>
    </citation>
    <scope>NUCLEOTIDE SEQUENCE [LARGE SCALE GENOMIC DNA]</scope>
    <source>
        <strain evidence="7 8">DSM 23837</strain>
    </source>
</reference>
<feature type="domain" description="RNA polymerase sigma factor 70 region 4 type 2" evidence="6">
    <location>
        <begin position="127"/>
        <end position="178"/>
    </location>
</feature>
<comment type="caution">
    <text evidence="7">The sequence shown here is derived from an EMBL/GenBank/DDBJ whole genome shotgun (WGS) entry which is preliminary data.</text>
</comment>
<evidence type="ECO:0000259" key="5">
    <source>
        <dbReference type="Pfam" id="PF04542"/>
    </source>
</evidence>
<dbReference type="InterPro" id="IPR014284">
    <property type="entry name" value="RNA_pol_sigma-70_dom"/>
</dbReference>
<organism evidence="7 8">
    <name type="scientific">Bacillus chungangensis</name>
    <dbReference type="NCBI Taxonomy" id="587633"/>
    <lineage>
        <taxon>Bacteria</taxon>
        <taxon>Bacillati</taxon>
        <taxon>Bacillota</taxon>
        <taxon>Bacilli</taxon>
        <taxon>Bacillales</taxon>
        <taxon>Bacillaceae</taxon>
        <taxon>Bacillus</taxon>
    </lineage>
</organism>
<gene>
    <name evidence="7" type="ORF">J2S08_003673</name>
</gene>
<evidence type="ECO:0000256" key="1">
    <source>
        <dbReference type="ARBA" id="ARBA00010641"/>
    </source>
</evidence>
<dbReference type="InterPro" id="IPR007627">
    <property type="entry name" value="RNA_pol_sigma70_r2"/>
</dbReference>
<evidence type="ECO:0000313" key="7">
    <source>
        <dbReference type="EMBL" id="MDQ0177792.1"/>
    </source>
</evidence>
<evidence type="ECO:0000256" key="2">
    <source>
        <dbReference type="ARBA" id="ARBA00023015"/>
    </source>
</evidence>
<keyword evidence="8" id="KW-1185">Reference proteome</keyword>
<dbReference type="EMBL" id="JAUSTT010000027">
    <property type="protein sequence ID" value="MDQ0177792.1"/>
    <property type="molecule type" value="Genomic_DNA"/>
</dbReference>
<comment type="similarity">
    <text evidence="1">Belongs to the sigma-70 factor family. ECF subfamily.</text>
</comment>
<dbReference type="InterPro" id="IPR013325">
    <property type="entry name" value="RNA_pol_sigma_r2"/>
</dbReference>
<dbReference type="NCBIfam" id="TIGR02937">
    <property type="entry name" value="sigma70-ECF"/>
    <property type="match status" value="1"/>
</dbReference>
<dbReference type="Pfam" id="PF04542">
    <property type="entry name" value="Sigma70_r2"/>
    <property type="match status" value="1"/>
</dbReference>
<dbReference type="RefSeq" id="WP_307232100.1">
    <property type="nucleotide sequence ID" value="NZ_JAUSTT010000027.1"/>
</dbReference>
<proteinExistence type="inferred from homology"/>
<evidence type="ECO:0000256" key="4">
    <source>
        <dbReference type="ARBA" id="ARBA00023163"/>
    </source>
</evidence>
<accession>A0ABT9WX35</accession>
<keyword evidence="3" id="KW-0731">Sigma factor</keyword>
<dbReference type="InterPro" id="IPR013249">
    <property type="entry name" value="RNA_pol_sigma70_r4_t2"/>
</dbReference>
<keyword evidence="2" id="KW-0805">Transcription regulation</keyword>
<dbReference type="Proteomes" id="UP001223586">
    <property type="component" value="Unassembled WGS sequence"/>
</dbReference>
<dbReference type="CDD" id="cd06171">
    <property type="entry name" value="Sigma70_r4"/>
    <property type="match status" value="1"/>
</dbReference>